<organism evidence="3 4">
    <name type="scientific">Actinomadura fulvescens</name>
    <dbReference type="NCBI Taxonomy" id="46160"/>
    <lineage>
        <taxon>Bacteria</taxon>
        <taxon>Bacillati</taxon>
        <taxon>Actinomycetota</taxon>
        <taxon>Actinomycetes</taxon>
        <taxon>Streptosporangiales</taxon>
        <taxon>Thermomonosporaceae</taxon>
        <taxon>Actinomadura</taxon>
    </lineage>
</organism>
<keyword evidence="2" id="KW-0472">Membrane</keyword>
<protein>
    <submittedName>
        <fullName evidence="3">Uncharacterized protein</fullName>
    </submittedName>
</protein>
<feature type="transmembrane region" description="Helical" evidence="2">
    <location>
        <begin position="337"/>
        <end position="357"/>
    </location>
</feature>
<feature type="compositionally biased region" description="Low complexity" evidence="1">
    <location>
        <begin position="433"/>
        <end position="445"/>
    </location>
</feature>
<feature type="transmembrane region" description="Helical" evidence="2">
    <location>
        <begin position="377"/>
        <end position="404"/>
    </location>
</feature>
<proteinExistence type="predicted"/>
<comment type="caution">
    <text evidence="3">The sequence shown here is derived from an EMBL/GenBank/DDBJ whole genome shotgun (WGS) entry which is preliminary data.</text>
</comment>
<dbReference type="Proteomes" id="UP001501509">
    <property type="component" value="Unassembled WGS sequence"/>
</dbReference>
<evidence type="ECO:0000256" key="1">
    <source>
        <dbReference type="SAM" id="MobiDB-lite"/>
    </source>
</evidence>
<sequence length="445" mass="48145">MSRLLGTISGMFELSARSPLVLPWATLKLAARFALPLAMWFTVGELLRYGAMYGGYKAGQMKGVVATVTPLLTIGVLVMLSLAITVAMVHCVREGLDVVHAREAGGDLTSWAVGNDESAIDALNRAVLPFVIFYLAWGMMRDDALDFAEAAVSRGFAEGGVQGATKGLGLAIEVGEHMELAIGLTVGFIVLKILGEWLLRDRLRRVSGVLLAFIEINFALAALFTIEHLRGKVGDWITQREVWRWINEVAGDVLALWPSFKHAVLGGLIWLVIAGVILGLDASDEQVVLGRSRAARRLARASGLERTNSFRELVTRGFREMWLPAWYGLRLVRRSGLVPFATFAAMFTGLNVVEVMTRRAIYELLGPHDAAWWAVTLPFVGFGAGLVFEVLRICLLAAAFNLVVTRVMVQTAAKAGAPPAASDLAEPVPQVTASPPWSGAPSPGR</sequence>
<feature type="transmembrane region" description="Helical" evidence="2">
    <location>
        <begin position="206"/>
        <end position="226"/>
    </location>
</feature>
<keyword evidence="4" id="KW-1185">Reference proteome</keyword>
<feature type="transmembrane region" description="Helical" evidence="2">
    <location>
        <begin position="63"/>
        <end position="89"/>
    </location>
</feature>
<evidence type="ECO:0000313" key="4">
    <source>
        <dbReference type="Proteomes" id="UP001501509"/>
    </source>
</evidence>
<accession>A0ABN3Q6Z5</accession>
<reference evidence="3 4" key="1">
    <citation type="journal article" date="2019" name="Int. J. Syst. Evol. Microbiol.">
        <title>The Global Catalogue of Microorganisms (GCM) 10K type strain sequencing project: providing services to taxonomists for standard genome sequencing and annotation.</title>
        <authorList>
            <consortium name="The Broad Institute Genomics Platform"/>
            <consortium name="The Broad Institute Genome Sequencing Center for Infectious Disease"/>
            <person name="Wu L."/>
            <person name="Ma J."/>
        </authorList>
    </citation>
    <scope>NUCLEOTIDE SEQUENCE [LARGE SCALE GENOMIC DNA]</scope>
    <source>
        <strain evidence="3 4">JCM 6833</strain>
    </source>
</reference>
<evidence type="ECO:0000313" key="3">
    <source>
        <dbReference type="EMBL" id="GAA2615501.1"/>
    </source>
</evidence>
<feature type="transmembrane region" description="Helical" evidence="2">
    <location>
        <begin position="263"/>
        <end position="283"/>
    </location>
</feature>
<keyword evidence="2" id="KW-0812">Transmembrane</keyword>
<evidence type="ECO:0000256" key="2">
    <source>
        <dbReference type="SAM" id="Phobius"/>
    </source>
</evidence>
<keyword evidence="2" id="KW-1133">Transmembrane helix</keyword>
<feature type="transmembrane region" description="Helical" evidence="2">
    <location>
        <begin position="180"/>
        <end position="199"/>
    </location>
</feature>
<gene>
    <name evidence="3" type="ORF">GCM10010411_58140</name>
</gene>
<feature type="region of interest" description="Disordered" evidence="1">
    <location>
        <begin position="418"/>
        <end position="445"/>
    </location>
</feature>
<name>A0ABN3Q6Z5_9ACTN</name>
<dbReference type="EMBL" id="BAAATD010000008">
    <property type="protein sequence ID" value="GAA2615501.1"/>
    <property type="molecule type" value="Genomic_DNA"/>
</dbReference>